<evidence type="ECO:0000313" key="4">
    <source>
        <dbReference type="Proteomes" id="UP000622533"/>
    </source>
</evidence>
<keyword evidence="4" id="KW-1185">Reference proteome</keyword>
<evidence type="ECO:0000259" key="2">
    <source>
        <dbReference type="Pfam" id="PF19493"/>
    </source>
</evidence>
<dbReference type="Proteomes" id="UP000622533">
    <property type="component" value="Unassembled WGS sequence"/>
</dbReference>
<dbReference type="AlphaFoldDB" id="A0A8J7ABV5"/>
<dbReference type="Pfam" id="PF19493">
    <property type="entry name" value="Trypco1"/>
    <property type="match status" value="1"/>
</dbReference>
<comment type="caution">
    <text evidence="3">The sequence shown here is derived from an EMBL/GenBank/DDBJ whole genome shotgun (WGS) entry which is preliminary data.</text>
</comment>
<evidence type="ECO:0000313" key="3">
    <source>
        <dbReference type="EMBL" id="MBE9023848.1"/>
    </source>
</evidence>
<reference evidence="3" key="1">
    <citation type="submission" date="2020-10" db="EMBL/GenBank/DDBJ databases">
        <authorList>
            <person name="Castelo-Branco R."/>
            <person name="Eusebio N."/>
            <person name="Adriana R."/>
            <person name="Vieira A."/>
            <person name="Brugerolle De Fraissinette N."/>
            <person name="Rezende De Castro R."/>
            <person name="Schneider M.P."/>
            <person name="Vasconcelos V."/>
            <person name="Leao P.N."/>
        </authorList>
    </citation>
    <scope>NUCLEOTIDE SEQUENCE</scope>
    <source>
        <strain evidence="3">LEGE 12446</strain>
    </source>
</reference>
<accession>A0A8J7ABV5</accession>
<gene>
    <name evidence="3" type="ORF">IQ276_15850</name>
</gene>
<sequence>MPIIKSTSFVEGQRVEIYIEVDEQPQTDIEVDEQPQADVDNVNWANTRDGSAEKAAQKAAQAAQDVGNVFGESITLARKCAAQAIQNFQQMHDTVKPDELQLQLGIKVGCEFGAVIPVIAKGGAEAQIQVTMKWKLKETPQESRTQDTSQQLVNSVPK</sequence>
<protein>
    <recommendedName>
        <fullName evidence="2">Trypsin-co-occurring domain-containing protein</fullName>
    </recommendedName>
</protein>
<feature type="region of interest" description="Disordered" evidence="1">
    <location>
        <begin position="137"/>
        <end position="158"/>
    </location>
</feature>
<dbReference type="InterPro" id="IPR045794">
    <property type="entry name" value="Trypco1"/>
</dbReference>
<dbReference type="RefSeq" id="WP_193917770.1">
    <property type="nucleotide sequence ID" value="NZ_JADEXS020000001.1"/>
</dbReference>
<organism evidence="3 4">
    <name type="scientific">Desmonostoc muscorum LEGE 12446</name>
    <dbReference type="NCBI Taxonomy" id="1828758"/>
    <lineage>
        <taxon>Bacteria</taxon>
        <taxon>Bacillati</taxon>
        <taxon>Cyanobacteriota</taxon>
        <taxon>Cyanophyceae</taxon>
        <taxon>Nostocales</taxon>
        <taxon>Nostocaceae</taxon>
        <taxon>Desmonostoc</taxon>
    </lineage>
</organism>
<evidence type="ECO:0000256" key="1">
    <source>
        <dbReference type="SAM" id="MobiDB-lite"/>
    </source>
</evidence>
<feature type="domain" description="Trypsin-co-occurring" evidence="2">
    <location>
        <begin position="16"/>
        <end position="135"/>
    </location>
</feature>
<feature type="compositionally biased region" description="Polar residues" evidence="1">
    <location>
        <begin position="146"/>
        <end position="158"/>
    </location>
</feature>
<proteinExistence type="predicted"/>
<dbReference type="NCBIfam" id="NF041216">
    <property type="entry name" value="CU044_2847_fam"/>
    <property type="match status" value="1"/>
</dbReference>
<dbReference type="EMBL" id="JADEXS010000200">
    <property type="protein sequence ID" value="MBE9023848.1"/>
    <property type="molecule type" value="Genomic_DNA"/>
</dbReference>
<name>A0A8J7ABV5_DESMC</name>